<evidence type="ECO:0000313" key="2">
    <source>
        <dbReference type="Proteomes" id="UP000606974"/>
    </source>
</evidence>
<dbReference type="AlphaFoldDB" id="A0A8H7DYT6"/>
<evidence type="ECO:0000313" key="1">
    <source>
        <dbReference type="EMBL" id="KAF7504309.1"/>
    </source>
</evidence>
<keyword evidence="2" id="KW-1185">Reference proteome</keyword>
<gene>
    <name evidence="1" type="ORF">GJ744_002498</name>
</gene>
<reference evidence="1" key="1">
    <citation type="submission" date="2020-02" db="EMBL/GenBank/DDBJ databases">
        <authorList>
            <person name="Palmer J.M."/>
        </authorList>
    </citation>
    <scope>NUCLEOTIDE SEQUENCE</scope>
    <source>
        <strain evidence="1">EPUS1.4</strain>
        <tissue evidence="1">Thallus</tissue>
    </source>
</reference>
<comment type="caution">
    <text evidence="1">The sequence shown here is derived from an EMBL/GenBank/DDBJ whole genome shotgun (WGS) entry which is preliminary data.</text>
</comment>
<sequence>MPVNATAAYVVGTKHDCTTVDFVTGLYSCGDGTVHAPVLKSSFRIIVPLPSPLLLLGKTVIRAPKENDQYPDLDASTPR</sequence>
<proteinExistence type="predicted"/>
<dbReference type="Proteomes" id="UP000606974">
    <property type="component" value="Unassembled WGS sequence"/>
</dbReference>
<protein>
    <submittedName>
        <fullName evidence="1">Uncharacterized protein</fullName>
    </submittedName>
</protein>
<organism evidence="1 2">
    <name type="scientific">Endocarpon pusillum</name>
    <dbReference type="NCBI Taxonomy" id="364733"/>
    <lineage>
        <taxon>Eukaryota</taxon>
        <taxon>Fungi</taxon>
        <taxon>Dikarya</taxon>
        <taxon>Ascomycota</taxon>
        <taxon>Pezizomycotina</taxon>
        <taxon>Eurotiomycetes</taxon>
        <taxon>Chaetothyriomycetidae</taxon>
        <taxon>Verrucariales</taxon>
        <taxon>Verrucariaceae</taxon>
        <taxon>Endocarpon</taxon>
    </lineage>
</organism>
<dbReference type="EMBL" id="JAACFV010000142">
    <property type="protein sequence ID" value="KAF7504309.1"/>
    <property type="molecule type" value="Genomic_DNA"/>
</dbReference>
<name>A0A8H7DYT6_9EURO</name>
<accession>A0A8H7DYT6</accession>